<feature type="active site" description="Nucleophile" evidence="9 11">
    <location>
        <position position="351"/>
    </location>
</feature>
<dbReference type="PRINTS" id="PR00131">
    <property type="entry name" value="GLHYDRLASE1"/>
</dbReference>
<comment type="catalytic activity">
    <reaction evidence="1 12">
        <text>Hydrolysis of terminal, non-reducing beta-D-glucosyl residues with release of beta-D-glucose.</text>
        <dbReference type="EC" id="3.2.1.21"/>
    </reaction>
</comment>
<dbReference type="GO" id="GO:0005829">
    <property type="term" value="C:cytosol"/>
    <property type="evidence" value="ECO:0007669"/>
    <property type="project" value="TreeGrafter"/>
</dbReference>
<organism evidence="13 14">
    <name type="scientific">Pontibacillus chungwhensis BH030062</name>
    <dbReference type="NCBI Taxonomy" id="1385513"/>
    <lineage>
        <taxon>Bacteria</taxon>
        <taxon>Bacillati</taxon>
        <taxon>Bacillota</taxon>
        <taxon>Bacilli</taxon>
        <taxon>Bacillales</taxon>
        <taxon>Bacillaceae</taxon>
        <taxon>Pontibacillus</taxon>
    </lineage>
</organism>
<keyword evidence="6" id="KW-0119">Carbohydrate metabolism</keyword>
<keyword evidence="8" id="KW-0624">Polysaccharide degradation</keyword>
<dbReference type="eggNOG" id="COG2723">
    <property type="taxonomic scope" value="Bacteria"/>
</dbReference>
<feature type="binding site" evidence="10">
    <location>
        <position position="398"/>
    </location>
    <ligand>
        <name>substrate</name>
    </ligand>
</feature>
<evidence type="ECO:0000256" key="6">
    <source>
        <dbReference type="ARBA" id="ARBA00023277"/>
    </source>
</evidence>
<evidence type="ECO:0000313" key="14">
    <source>
        <dbReference type="Proteomes" id="UP000030153"/>
    </source>
</evidence>
<feature type="binding site" evidence="10">
    <location>
        <position position="18"/>
    </location>
    <ligand>
        <name>substrate</name>
    </ligand>
</feature>
<evidence type="ECO:0000256" key="4">
    <source>
        <dbReference type="ARBA" id="ARBA00022801"/>
    </source>
</evidence>
<dbReference type="OrthoDB" id="9765195at2"/>
<proteinExistence type="inferred from homology"/>
<dbReference type="AlphaFoldDB" id="A0A0A2UWI2"/>
<evidence type="ECO:0000256" key="2">
    <source>
        <dbReference type="ARBA" id="ARBA00010838"/>
    </source>
</evidence>
<gene>
    <name evidence="13" type="ORF">N780_01665</name>
</gene>
<dbReference type="InterPro" id="IPR001360">
    <property type="entry name" value="Glyco_hydro_1"/>
</dbReference>
<evidence type="ECO:0000256" key="3">
    <source>
        <dbReference type="ARBA" id="ARBA00012744"/>
    </source>
</evidence>
<dbReference type="InterPro" id="IPR018120">
    <property type="entry name" value="Glyco_hydro_1_AS"/>
</dbReference>
<reference evidence="13 14" key="1">
    <citation type="submission" date="2013-08" db="EMBL/GenBank/DDBJ databases">
        <title>Genome of Pontibacillus chungwhensis.</title>
        <authorList>
            <person name="Wang Q."/>
            <person name="Wang G."/>
        </authorList>
    </citation>
    <scope>NUCLEOTIDE SEQUENCE [LARGE SCALE GENOMIC DNA]</scope>
    <source>
        <strain evidence="13 14">BH030062</strain>
    </source>
</reference>
<evidence type="ECO:0000256" key="7">
    <source>
        <dbReference type="ARBA" id="ARBA00023295"/>
    </source>
</evidence>
<dbReference type="PANTHER" id="PTHR10353:SF36">
    <property type="entry name" value="LP05116P"/>
    <property type="match status" value="1"/>
</dbReference>
<dbReference type="STRING" id="1385513.N780_01665"/>
<feature type="binding site" evidence="10">
    <location>
        <begin position="405"/>
        <end position="406"/>
    </location>
    <ligand>
        <name>substrate</name>
    </ligand>
</feature>
<feature type="binding site" evidence="10">
    <location>
        <position position="118"/>
    </location>
    <ligand>
        <name>substrate</name>
    </ligand>
</feature>
<keyword evidence="5" id="KW-0136">Cellulose degradation</keyword>
<dbReference type="InterPro" id="IPR017736">
    <property type="entry name" value="Glyco_hydro_1_beta-glucosidase"/>
</dbReference>
<evidence type="ECO:0000313" key="13">
    <source>
        <dbReference type="EMBL" id="KGP92284.1"/>
    </source>
</evidence>
<dbReference type="SUPFAM" id="SSF51445">
    <property type="entry name" value="(Trans)glycosidases"/>
    <property type="match status" value="1"/>
</dbReference>
<evidence type="ECO:0000256" key="8">
    <source>
        <dbReference type="ARBA" id="ARBA00023326"/>
    </source>
</evidence>
<dbReference type="EMBL" id="AVBG01000003">
    <property type="protein sequence ID" value="KGP92284.1"/>
    <property type="molecule type" value="Genomic_DNA"/>
</dbReference>
<dbReference type="Gene3D" id="3.20.20.80">
    <property type="entry name" value="Glycosidases"/>
    <property type="match status" value="1"/>
</dbReference>
<name>A0A0A2UWI2_9BACI</name>
<dbReference type="PROSITE" id="PS00653">
    <property type="entry name" value="GLYCOSYL_HYDROL_F1_2"/>
    <property type="match status" value="1"/>
</dbReference>
<evidence type="ECO:0000256" key="9">
    <source>
        <dbReference type="PIRSR" id="PIRSR617736-1"/>
    </source>
</evidence>
<evidence type="ECO:0000256" key="12">
    <source>
        <dbReference type="RuleBase" id="RU361175"/>
    </source>
</evidence>
<dbReference type="InterPro" id="IPR033132">
    <property type="entry name" value="GH_1_N_CS"/>
</dbReference>
<accession>A0A0A2UWI2</accession>
<dbReference type="RefSeq" id="WP_036781471.1">
    <property type="nucleotide sequence ID" value="NZ_AVBG01000003.1"/>
</dbReference>
<feature type="binding site" evidence="10">
    <location>
        <position position="295"/>
    </location>
    <ligand>
        <name>substrate</name>
    </ligand>
</feature>
<dbReference type="PANTHER" id="PTHR10353">
    <property type="entry name" value="GLYCOSYL HYDROLASE"/>
    <property type="match status" value="1"/>
</dbReference>
<comment type="similarity">
    <text evidence="2 12">Belongs to the glycosyl hydrolase 1 family.</text>
</comment>
<dbReference type="Pfam" id="PF00232">
    <property type="entry name" value="Glyco_hydro_1"/>
    <property type="match status" value="1"/>
</dbReference>
<protein>
    <recommendedName>
        <fullName evidence="3 12">Beta-glucosidase</fullName>
        <ecNumber evidence="3 12">3.2.1.21</ecNumber>
    </recommendedName>
</protein>
<dbReference type="Proteomes" id="UP000030153">
    <property type="component" value="Unassembled WGS sequence"/>
</dbReference>
<evidence type="ECO:0000256" key="1">
    <source>
        <dbReference type="ARBA" id="ARBA00000448"/>
    </source>
</evidence>
<dbReference type="GO" id="GO:0030245">
    <property type="term" value="P:cellulose catabolic process"/>
    <property type="evidence" value="ECO:0007669"/>
    <property type="project" value="UniProtKB-KW"/>
</dbReference>
<comment type="caution">
    <text evidence="13">The sequence shown here is derived from an EMBL/GenBank/DDBJ whole genome shotgun (WGS) entry which is preliminary data.</text>
</comment>
<dbReference type="GO" id="GO:0008422">
    <property type="term" value="F:beta-glucosidase activity"/>
    <property type="evidence" value="ECO:0007669"/>
    <property type="project" value="UniProtKB-EC"/>
</dbReference>
<dbReference type="NCBIfam" id="TIGR03356">
    <property type="entry name" value="BGL"/>
    <property type="match status" value="1"/>
</dbReference>
<keyword evidence="14" id="KW-1185">Reference proteome</keyword>
<dbReference type="EC" id="3.2.1.21" evidence="3 12"/>
<evidence type="ECO:0000256" key="5">
    <source>
        <dbReference type="ARBA" id="ARBA00023001"/>
    </source>
</evidence>
<feature type="binding site" evidence="10">
    <location>
        <position position="162"/>
    </location>
    <ligand>
        <name>substrate</name>
    </ligand>
</feature>
<feature type="active site" description="Proton donor" evidence="9">
    <location>
        <position position="163"/>
    </location>
</feature>
<sequence length="444" mass="51319">MQRFKEDFIFGTATSSYQIEGAASVGGRTPSIWDTFSMTPGKVHNGDTGEVACDHYHRFEEDIEIIKSLGVDSYRFSIAWPRIFPHEGQYNPEGMAFYKRLATRLKEEGIRPFVTLYHWDLPQWAYEKGGFTNRESINWFLEYAEKCFEELDDVVDMWITHNEPWCVAMLGYYEGVHAPGHQNLQESLQVAHHLLLSHGKAVELYKETLQMQKPIGITLNMSPVYPASVETQDYTAAQAYDGYLNRWFIDPVFKGSYPEDMKTLYGNNGCEFEFIKEGDLKSISIPCDFFGINFYNRALIEASSENPLTFQPAPSDYEKTGMGWDISPNEFKELIYRVREEYTTLPIFITENGAAFDDVLEPDGSVHDEGRKGYVEQHLTAVADLNEEGMNIKGYYLWSLLDNFEWAFGYDKRFGITYVDFETQNRYVKDSAKRYTDIVRSRTI</sequence>
<dbReference type="PROSITE" id="PS00572">
    <property type="entry name" value="GLYCOSYL_HYDROL_F1_1"/>
    <property type="match status" value="1"/>
</dbReference>
<dbReference type="FunFam" id="3.20.20.80:FF:000004">
    <property type="entry name" value="Beta-glucosidase 6-phospho-beta-glucosidase"/>
    <property type="match status" value="1"/>
</dbReference>
<dbReference type="InterPro" id="IPR017853">
    <property type="entry name" value="GH"/>
</dbReference>
<keyword evidence="7 12" id="KW-0326">Glycosidase</keyword>
<keyword evidence="4 12" id="KW-0378">Hydrolase</keyword>
<evidence type="ECO:0000256" key="11">
    <source>
        <dbReference type="PROSITE-ProRule" id="PRU10055"/>
    </source>
</evidence>
<evidence type="ECO:0000256" key="10">
    <source>
        <dbReference type="PIRSR" id="PIRSR617736-2"/>
    </source>
</evidence>